<keyword evidence="2" id="KW-1185">Reference proteome</keyword>
<gene>
    <name evidence="1" type="ORF">RI543_004426</name>
</gene>
<organism evidence="1 2">
    <name type="scientific">Arxiozyma heterogenica</name>
    <dbReference type="NCBI Taxonomy" id="278026"/>
    <lineage>
        <taxon>Eukaryota</taxon>
        <taxon>Fungi</taxon>
        <taxon>Dikarya</taxon>
        <taxon>Ascomycota</taxon>
        <taxon>Saccharomycotina</taxon>
        <taxon>Saccharomycetes</taxon>
        <taxon>Saccharomycetales</taxon>
        <taxon>Saccharomycetaceae</taxon>
        <taxon>Arxiozyma</taxon>
    </lineage>
</organism>
<proteinExistence type="predicted"/>
<dbReference type="EMBL" id="JAWIZZ010000054">
    <property type="protein sequence ID" value="KAK5778204.1"/>
    <property type="molecule type" value="Genomic_DNA"/>
</dbReference>
<protein>
    <submittedName>
        <fullName evidence="1">Uncharacterized protein</fullName>
    </submittedName>
</protein>
<sequence length="91" mass="10658">MPRTSAIDIRDDEDTISIKQEKYDNINIVIHEAENSIDLSYDDRKGELILSMSSSIEKLKYEYPILLIDNLKDELILNTDARSKFLRLRIE</sequence>
<evidence type="ECO:0000313" key="1">
    <source>
        <dbReference type="EMBL" id="KAK5778204.1"/>
    </source>
</evidence>
<reference evidence="2" key="1">
    <citation type="submission" date="2023-07" db="EMBL/GenBank/DDBJ databases">
        <title>A draft genome of Kazachstania heterogenica Y-27499.</title>
        <authorList>
            <person name="Donic C."/>
            <person name="Kralova J.S."/>
            <person name="Fidel L."/>
            <person name="Ben-Dor S."/>
            <person name="Jung S."/>
        </authorList>
    </citation>
    <scope>NUCLEOTIDE SEQUENCE [LARGE SCALE GENOMIC DNA]</scope>
    <source>
        <strain evidence="2">Y27499</strain>
    </source>
</reference>
<accession>A0AAN7VZJ6</accession>
<dbReference type="AlphaFoldDB" id="A0AAN7VZJ6"/>
<name>A0AAN7VZJ6_9SACH</name>
<evidence type="ECO:0000313" key="2">
    <source>
        <dbReference type="Proteomes" id="UP001306508"/>
    </source>
</evidence>
<dbReference type="Proteomes" id="UP001306508">
    <property type="component" value="Unassembled WGS sequence"/>
</dbReference>
<comment type="caution">
    <text evidence="1">The sequence shown here is derived from an EMBL/GenBank/DDBJ whole genome shotgun (WGS) entry which is preliminary data.</text>
</comment>